<feature type="domain" description="Sortilin N-terminal" evidence="2">
    <location>
        <begin position="236"/>
        <end position="341"/>
    </location>
</feature>
<dbReference type="PANTHER" id="PTHR43739:SF5">
    <property type="entry name" value="EXO-ALPHA-SIALIDASE"/>
    <property type="match status" value="1"/>
</dbReference>
<organism evidence="3">
    <name type="scientific">candidate division WOR-3 bacterium</name>
    <dbReference type="NCBI Taxonomy" id="2052148"/>
    <lineage>
        <taxon>Bacteria</taxon>
        <taxon>Bacteria division WOR-3</taxon>
    </lineage>
</organism>
<dbReference type="CDD" id="cd15482">
    <property type="entry name" value="Sialidase_non-viral"/>
    <property type="match status" value="1"/>
</dbReference>
<dbReference type="GO" id="GO:0010411">
    <property type="term" value="P:xyloglucan metabolic process"/>
    <property type="evidence" value="ECO:0007669"/>
    <property type="project" value="TreeGrafter"/>
</dbReference>
<evidence type="ECO:0000313" key="3">
    <source>
        <dbReference type="EMBL" id="HGK27925.1"/>
    </source>
</evidence>
<dbReference type="Pfam" id="PF15902">
    <property type="entry name" value="Sortilin-Vps10"/>
    <property type="match status" value="1"/>
</dbReference>
<dbReference type="AlphaFoldDB" id="A0A7C4CAN8"/>
<dbReference type="Gene3D" id="2.130.10.10">
    <property type="entry name" value="YVTN repeat-like/Quinoprotein amine dehydrogenase"/>
    <property type="match status" value="3"/>
</dbReference>
<dbReference type="InterPro" id="IPR052025">
    <property type="entry name" value="Xyloglucanase_GH74"/>
</dbReference>
<evidence type="ECO:0000259" key="2">
    <source>
        <dbReference type="Pfam" id="PF15902"/>
    </source>
</evidence>
<accession>A0A7C4CAN8</accession>
<gene>
    <name evidence="3" type="ORF">ENS41_03120</name>
</gene>
<proteinExistence type="predicted"/>
<dbReference type="SUPFAM" id="SSF110296">
    <property type="entry name" value="Oligoxyloglucan reducing end-specific cellobiohydrolase"/>
    <property type="match status" value="2"/>
</dbReference>
<dbReference type="PANTHER" id="PTHR43739">
    <property type="entry name" value="XYLOGLUCANASE (EUROFUNG)"/>
    <property type="match status" value="1"/>
</dbReference>
<dbReference type="EMBL" id="DSUT01000058">
    <property type="protein sequence ID" value="HGK27925.1"/>
    <property type="molecule type" value="Genomic_DNA"/>
</dbReference>
<keyword evidence="1" id="KW-0677">Repeat</keyword>
<protein>
    <recommendedName>
        <fullName evidence="2">Sortilin N-terminal domain-containing protein</fullName>
    </recommendedName>
</protein>
<dbReference type="InterPro" id="IPR031778">
    <property type="entry name" value="Sortilin_N"/>
</dbReference>
<evidence type="ECO:0000256" key="1">
    <source>
        <dbReference type="ARBA" id="ARBA00022737"/>
    </source>
</evidence>
<name>A0A7C4CAN8_UNCW3</name>
<dbReference type="InterPro" id="IPR015943">
    <property type="entry name" value="WD40/YVTN_repeat-like_dom_sf"/>
</dbReference>
<sequence length="497" mass="53014">MLPGVKQPAAVSTDDFINAVGEHKPAVVRGESGFRERQKRAFREERGAEVHGLLNHSKQFPPKGVKSQADAVRLDVPPARVTMAPKARGATMTKLAMFVLLFSVAVTAEWVSIGPDGGNVQALAVDPQDGARLLAIAYEYPDTGRVYTSTDGGAVWSAVGRFADLYASKVVVDPFDAGFAYAMGQGDVIFRSSDSGASWTGYALPNQTFDFTCDPHSAGRLFAVGYWISGNYWPAVFISNDRGQSWTTRFPDSAATQRYATSVDCDPVNPGVLYVGTTDSIVYRSSNGGESWERRSTGLPVNAGITALSVNPVNSDIVLAGCGSGLFRTTDAGLSWVLVQELRRVYGVRFASGEKAYSLGYDSVMRVFGSADSGRTWQAALPGMQLGKGEVLHTVPDSPDELYLNGAMGVFRSTDRGGHWSSAHGGMRFAHISTISACPGHRNRLYLEVSENGVFKSTDGGATWTRCADFLACGNICGIGVVPRGPGDVLYALEGAG</sequence>
<comment type="caution">
    <text evidence="3">The sequence shown here is derived from an EMBL/GenBank/DDBJ whole genome shotgun (WGS) entry which is preliminary data.</text>
</comment>
<reference evidence="3" key="1">
    <citation type="journal article" date="2020" name="mSystems">
        <title>Genome- and Community-Level Interaction Insights into Carbon Utilization and Element Cycling Functions of Hydrothermarchaeota in Hydrothermal Sediment.</title>
        <authorList>
            <person name="Zhou Z."/>
            <person name="Liu Y."/>
            <person name="Xu W."/>
            <person name="Pan J."/>
            <person name="Luo Z.H."/>
            <person name="Li M."/>
        </authorList>
    </citation>
    <scope>NUCLEOTIDE SEQUENCE [LARGE SCALE GENOMIC DNA]</scope>
    <source>
        <strain evidence="3">SpSt-488</strain>
    </source>
</reference>